<dbReference type="EMBL" id="JACHMG010000001">
    <property type="protein sequence ID" value="MBB4686075.1"/>
    <property type="molecule type" value="Genomic_DNA"/>
</dbReference>
<gene>
    <name evidence="2" type="ORF">BJY18_003560</name>
</gene>
<feature type="chain" id="PRO_5032975135" evidence="1">
    <location>
        <begin position="25"/>
        <end position="299"/>
    </location>
</feature>
<reference evidence="2 3" key="1">
    <citation type="submission" date="2020-08" db="EMBL/GenBank/DDBJ databases">
        <title>Sequencing the genomes of 1000 actinobacteria strains.</title>
        <authorList>
            <person name="Klenk H.-P."/>
        </authorList>
    </citation>
    <scope>NUCLEOTIDE SEQUENCE [LARGE SCALE GENOMIC DNA]</scope>
    <source>
        <strain evidence="2 3">DSM 45859</strain>
    </source>
</reference>
<name>A0A840IXD3_9PSEU</name>
<dbReference type="RefSeq" id="WP_312873871.1">
    <property type="nucleotide sequence ID" value="NZ_JACHMG010000001.1"/>
</dbReference>
<comment type="caution">
    <text evidence="2">The sequence shown here is derived from an EMBL/GenBank/DDBJ whole genome shotgun (WGS) entry which is preliminary data.</text>
</comment>
<dbReference type="PROSITE" id="PS51257">
    <property type="entry name" value="PROKAR_LIPOPROTEIN"/>
    <property type="match status" value="1"/>
</dbReference>
<organism evidence="2 3">
    <name type="scientific">Amycolatopsis jiangsuensis</name>
    <dbReference type="NCBI Taxonomy" id="1181879"/>
    <lineage>
        <taxon>Bacteria</taxon>
        <taxon>Bacillati</taxon>
        <taxon>Actinomycetota</taxon>
        <taxon>Actinomycetes</taxon>
        <taxon>Pseudonocardiales</taxon>
        <taxon>Pseudonocardiaceae</taxon>
        <taxon>Amycolatopsis</taxon>
    </lineage>
</organism>
<dbReference type="AlphaFoldDB" id="A0A840IXD3"/>
<sequence length="299" mass="29746">MRTPFGAVALGAALLLAGCSTAPAAAPPSSEAPGPLTAVSALGDLGTLDYCSLLDPALLEGSTVATPDSSFTDCQADLVQKGRRGSVTIGPPAADRDPNLRQYAYPGRLPDGITVRQTGFAPEQACARAIIFADGTRLPVSVSGGDPAARCGGADAVVGGVLAALTGNGVRHVQFPDRSWGRVDSCALLQGHDLAPAAGAGTETSEGMTGHSCIRGTVSVDFAVVKQAPAGPPETLGGRTARVATDGAFCRARTVQPSPAVAGRAEQVTVSVVDTTGSGGDAACAGTRTAAALVFAKIP</sequence>
<evidence type="ECO:0000313" key="2">
    <source>
        <dbReference type="EMBL" id="MBB4686075.1"/>
    </source>
</evidence>
<keyword evidence="1" id="KW-0732">Signal</keyword>
<protein>
    <submittedName>
        <fullName evidence="2">Uncharacterized protein</fullName>
    </submittedName>
</protein>
<feature type="signal peptide" evidence="1">
    <location>
        <begin position="1"/>
        <end position="24"/>
    </location>
</feature>
<evidence type="ECO:0000313" key="3">
    <source>
        <dbReference type="Proteomes" id="UP000581769"/>
    </source>
</evidence>
<dbReference type="Proteomes" id="UP000581769">
    <property type="component" value="Unassembled WGS sequence"/>
</dbReference>
<keyword evidence="3" id="KW-1185">Reference proteome</keyword>
<proteinExistence type="predicted"/>
<accession>A0A840IXD3</accession>
<evidence type="ECO:0000256" key="1">
    <source>
        <dbReference type="SAM" id="SignalP"/>
    </source>
</evidence>